<organism evidence="8 9">
    <name type="scientific">Klebsiella pneumoniae subsp. ozaenae</name>
    <dbReference type="NCBI Taxonomy" id="574"/>
    <lineage>
        <taxon>Bacteria</taxon>
        <taxon>Pseudomonadati</taxon>
        <taxon>Pseudomonadota</taxon>
        <taxon>Gammaproteobacteria</taxon>
        <taxon>Enterobacterales</taxon>
        <taxon>Enterobacteriaceae</taxon>
        <taxon>Klebsiella/Raoultella group</taxon>
        <taxon>Klebsiella</taxon>
        <taxon>Klebsiella pneumoniae complex</taxon>
    </lineage>
</organism>
<comment type="subcellular location">
    <subcellularLocation>
        <location evidence="1">Cell membrane</location>
        <topology evidence="1">Multi-pass membrane protein</topology>
    </subcellularLocation>
</comment>
<dbReference type="InterPro" id="IPR037294">
    <property type="entry name" value="ABC_BtuC-like"/>
</dbReference>
<comment type="similarity">
    <text evidence="2">Belongs to the binding-protein-dependent transport system permease family. FecCD subfamily.</text>
</comment>
<name>A0A377ZK97_KLEPO</name>
<reference evidence="8 9" key="1">
    <citation type="submission" date="2018-06" db="EMBL/GenBank/DDBJ databases">
        <authorList>
            <consortium name="Pathogen Informatics"/>
            <person name="Doyle S."/>
        </authorList>
    </citation>
    <scope>NUCLEOTIDE SEQUENCE [LARGE SCALE GENOMIC DNA]</scope>
    <source>
        <strain evidence="8 9">NCTC10313</strain>
    </source>
</reference>
<proteinExistence type="inferred from homology"/>
<dbReference type="Proteomes" id="UP000254487">
    <property type="component" value="Unassembled WGS sequence"/>
</dbReference>
<dbReference type="GO" id="GO:0022857">
    <property type="term" value="F:transmembrane transporter activity"/>
    <property type="evidence" value="ECO:0007669"/>
    <property type="project" value="InterPro"/>
</dbReference>
<evidence type="ECO:0000313" key="8">
    <source>
        <dbReference type="EMBL" id="STU73109.1"/>
    </source>
</evidence>
<keyword evidence="5" id="KW-0812">Transmembrane</keyword>
<keyword evidence="7" id="KW-0472">Membrane</keyword>
<evidence type="ECO:0000256" key="1">
    <source>
        <dbReference type="ARBA" id="ARBA00004651"/>
    </source>
</evidence>
<dbReference type="Pfam" id="PF01032">
    <property type="entry name" value="FecCD"/>
    <property type="match status" value="1"/>
</dbReference>
<gene>
    <name evidence="8" type="ORF">NCTC10313_03208</name>
</gene>
<evidence type="ECO:0000256" key="7">
    <source>
        <dbReference type="ARBA" id="ARBA00023136"/>
    </source>
</evidence>
<evidence type="ECO:0000256" key="6">
    <source>
        <dbReference type="ARBA" id="ARBA00022989"/>
    </source>
</evidence>
<sequence length="96" mass="10009">MPANSQPWLVQGSLVLATLAIAVASLCFGQYPLSLSAVGHTLVHLPPGEGVIGQIVWSVRLPRVVMALLAGGALGLCGAPCRACSRTRWWTRTSSG</sequence>
<keyword evidence="4" id="KW-1003">Cell membrane</keyword>
<dbReference type="AlphaFoldDB" id="A0A377ZK97"/>
<dbReference type="InterPro" id="IPR000522">
    <property type="entry name" value="ABC_transptr_permease_BtuC"/>
</dbReference>
<protein>
    <submittedName>
        <fullName evidence="8">Putative ABC transport system permease component</fullName>
    </submittedName>
</protein>
<evidence type="ECO:0000256" key="2">
    <source>
        <dbReference type="ARBA" id="ARBA00007935"/>
    </source>
</evidence>
<evidence type="ECO:0000256" key="4">
    <source>
        <dbReference type="ARBA" id="ARBA00022475"/>
    </source>
</evidence>
<dbReference type="EMBL" id="UGLW01000003">
    <property type="protein sequence ID" value="STU73109.1"/>
    <property type="molecule type" value="Genomic_DNA"/>
</dbReference>
<dbReference type="SUPFAM" id="SSF81345">
    <property type="entry name" value="ABC transporter involved in vitamin B12 uptake, BtuC"/>
    <property type="match status" value="1"/>
</dbReference>
<accession>A0A377ZK97</accession>
<dbReference type="Gene3D" id="1.10.3470.10">
    <property type="entry name" value="ABC transporter involved in vitamin B12 uptake, BtuC"/>
    <property type="match status" value="1"/>
</dbReference>
<dbReference type="GO" id="GO:0005886">
    <property type="term" value="C:plasma membrane"/>
    <property type="evidence" value="ECO:0007669"/>
    <property type="project" value="UniProtKB-SubCell"/>
</dbReference>
<keyword evidence="6" id="KW-1133">Transmembrane helix</keyword>
<evidence type="ECO:0000256" key="3">
    <source>
        <dbReference type="ARBA" id="ARBA00022448"/>
    </source>
</evidence>
<keyword evidence="3" id="KW-0813">Transport</keyword>
<evidence type="ECO:0000313" key="9">
    <source>
        <dbReference type="Proteomes" id="UP000254487"/>
    </source>
</evidence>
<evidence type="ECO:0000256" key="5">
    <source>
        <dbReference type="ARBA" id="ARBA00022692"/>
    </source>
</evidence>